<evidence type="ECO:0000313" key="3">
    <source>
        <dbReference type="Proteomes" id="UP001590950"/>
    </source>
</evidence>
<sequence>MTDFYGELGKLRREVCDVCKEIGFNMRLQDGGTQAVCVRCRNAKLAMAEEMLIARADIEMEMSRVRGCQFKYKGHVISWMQNVPKLVHRLPSLPHELQVLIIKPTSIGRLSSEPSREYQRRFRVRRRHIEVWLQYLITHHPDYRSIEIHPIYHRGYVAATPNVPRRRPTSLSKLSFFRSFDHPSRCWHAFTVSPSHPPGY</sequence>
<accession>A0ABR4AMA4</accession>
<evidence type="ECO:0000259" key="1">
    <source>
        <dbReference type="Pfam" id="PF20209"/>
    </source>
</evidence>
<dbReference type="Pfam" id="PF20209">
    <property type="entry name" value="DUF6570"/>
    <property type="match status" value="1"/>
</dbReference>
<feature type="domain" description="DUF6570" evidence="1">
    <location>
        <begin position="44"/>
        <end position="149"/>
    </location>
</feature>
<name>A0ABR4AMA4_9LECA</name>
<comment type="caution">
    <text evidence="2">The sequence shown here is derived from an EMBL/GenBank/DDBJ whole genome shotgun (WGS) entry which is preliminary data.</text>
</comment>
<keyword evidence="3" id="KW-1185">Reference proteome</keyword>
<reference evidence="2 3" key="1">
    <citation type="submission" date="2024-09" db="EMBL/GenBank/DDBJ databases">
        <title>Rethinking Asexuality: The Enigmatic Case of Functional Sexual Genes in Lepraria (Stereocaulaceae).</title>
        <authorList>
            <person name="Doellman M."/>
            <person name="Sun Y."/>
            <person name="Barcenas-Pena A."/>
            <person name="Lumbsch H.T."/>
            <person name="Grewe F."/>
        </authorList>
    </citation>
    <scope>NUCLEOTIDE SEQUENCE [LARGE SCALE GENOMIC DNA]</scope>
    <source>
        <strain evidence="2 3">Mercado 3170</strain>
    </source>
</reference>
<protein>
    <recommendedName>
        <fullName evidence="1">DUF6570 domain-containing protein</fullName>
    </recommendedName>
</protein>
<gene>
    <name evidence="2" type="ORF">N7G274_001695</name>
</gene>
<proteinExistence type="predicted"/>
<dbReference type="InterPro" id="IPR046700">
    <property type="entry name" value="DUF6570"/>
</dbReference>
<dbReference type="Proteomes" id="UP001590950">
    <property type="component" value="Unassembled WGS sequence"/>
</dbReference>
<organism evidence="2 3">
    <name type="scientific">Stereocaulon virgatum</name>
    <dbReference type="NCBI Taxonomy" id="373712"/>
    <lineage>
        <taxon>Eukaryota</taxon>
        <taxon>Fungi</taxon>
        <taxon>Dikarya</taxon>
        <taxon>Ascomycota</taxon>
        <taxon>Pezizomycotina</taxon>
        <taxon>Lecanoromycetes</taxon>
        <taxon>OSLEUM clade</taxon>
        <taxon>Lecanoromycetidae</taxon>
        <taxon>Lecanorales</taxon>
        <taxon>Lecanorineae</taxon>
        <taxon>Stereocaulaceae</taxon>
        <taxon>Stereocaulon</taxon>
    </lineage>
</organism>
<dbReference type="EMBL" id="JBEFKJ010000004">
    <property type="protein sequence ID" value="KAL2046248.1"/>
    <property type="molecule type" value="Genomic_DNA"/>
</dbReference>
<evidence type="ECO:0000313" key="2">
    <source>
        <dbReference type="EMBL" id="KAL2046248.1"/>
    </source>
</evidence>